<dbReference type="Pfam" id="PF03544">
    <property type="entry name" value="TonB_C"/>
    <property type="match status" value="1"/>
</dbReference>
<keyword evidence="7" id="KW-1185">Reference proteome</keyword>
<keyword evidence="3" id="KW-1133">Transmembrane helix</keyword>
<dbReference type="RefSeq" id="WP_221032004.1">
    <property type="nucleotide sequence ID" value="NZ_CP139781.1"/>
</dbReference>
<dbReference type="NCBIfam" id="TIGR01352">
    <property type="entry name" value="tonB_Cterm"/>
    <property type="match status" value="1"/>
</dbReference>
<evidence type="ECO:0000313" key="7">
    <source>
        <dbReference type="Proteomes" id="UP000738431"/>
    </source>
</evidence>
<name>A0ABZ1CEF5_9BACT</name>
<evidence type="ECO:0000256" key="2">
    <source>
        <dbReference type="ARBA" id="ARBA00022692"/>
    </source>
</evidence>
<dbReference type="PROSITE" id="PS52015">
    <property type="entry name" value="TONB_CTD"/>
    <property type="match status" value="1"/>
</dbReference>
<evidence type="ECO:0000256" key="4">
    <source>
        <dbReference type="ARBA" id="ARBA00023136"/>
    </source>
</evidence>
<dbReference type="EMBL" id="CP139781">
    <property type="protein sequence ID" value="WRQ90072.1"/>
    <property type="molecule type" value="Genomic_DNA"/>
</dbReference>
<evidence type="ECO:0000313" key="6">
    <source>
        <dbReference type="EMBL" id="WRQ90072.1"/>
    </source>
</evidence>
<feature type="domain" description="TonB C-terminal" evidence="5">
    <location>
        <begin position="138"/>
        <end position="232"/>
    </location>
</feature>
<dbReference type="InterPro" id="IPR037682">
    <property type="entry name" value="TonB_C"/>
</dbReference>
<reference evidence="6 7" key="1">
    <citation type="submission" date="2021-08" db="EMBL/GenBank/DDBJ databases">
        <authorList>
            <person name="Zhang D."/>
            <person name="Zhang A."/>
            <person name="Wang L."/>
        </authorList>
    </citation>
    <scope>NUCLEOTIDE SEQUENCE [LARGE SCALE GENOMIC DNA]</scope>
    <source>
        <strain evidence="6 7">WL0086</strain>
    </source>
</reference>
<reference evidence="6 7" key="2">
    <citation type="submission" date="2023-12" db="EMBL/GenBank/DDBJ databases">
        <title>Description of an unclassified Opitutus bacterium of Verrucomicrobiota.</title>
        <authorList>
            <person name="Zhang D.-F."/>
        </authorList>
    </citation>
    <scope>NUCLEOTIDE SEQUENCE [LARGE SCALE GENOMIC DNA]</scope>
    <source>
        <strain evidence="6 7">WL0086</strain>
    </source>
</reference>
<organism evidence="6 7">
    <name type="scientific">Actomonas aquatica</name>
    <dbReference type="NCBI Taxonomy" id="2866162"/>
    <lineage>
        <taxon>Bacteria</taxon>
        <taxon>Pseudomonadati</taxon>
        <taxon>Verrucomicrobiota</taxon>
        <taxon>Opitutia</taxon>
        <taxon>Opitutales</taxon>
        <taxon>Opitutaceae</taxon>
        <taxon>Actomonas</taxon>
    </lineage>
</organism>
<evidence type="ECO:0000256" key="1">
    <source>
        <dbReference type="ARBA" id="ARBA00004167"/>
    </source>
</evidence>
<gene>
    <name evidence="6" type="ORF">K1X11_011690</name>
</gene>
<evidence type="ECO:0000259" key="5">
    <source>
        <dbReference type="PROSITE" id="PS52015"/>
    </source>
</evidence>
<evidence type="ECO:0000256" key="3">
    <source>
        <dbReference type="ARBA" id="ARBA00022989"/>
    </source>
</evidence>
<dbReference type="Gene3D" id="3.30.1150.10">
    <property type="match status" value="1"/>
</dbReference>
<accession>A0ABZ1CEF5</accession>
<comment type="subcellular location">
    <subcellularLocation>
        <location evidence="1">Membrane</location>
        <topology evidence="1">Single-pass membrane protein</topology>
    </subcellularLocation>
</comment>
<keyword evidence="2" id="KW-0812">Transmembrane</keyword>
<keyword evidence="4" id="KW-0472">Membrane</keyword>
<dbReference type="SUPFAM" id="SSF74653">
    <property type="entry name" value="TolA/TonB C-terminal domain"/>
    <property type="match status" value="1"/>
</dbReference>
<proteinExistence type="predicted"/>
<dbReference type="InterPro" id="IPR006260">
    <property type="entry name" value="TonB/TolA_C"/>
</dbReference>
<dbReference type="Proteomes" id="UP000738431">
    <property type="component" value="Chromosome"/>
</dbReference>
<protein>
    <submittedName>
        <fullName evidence="6">TonB family protein</fullName>
    </submittedName>
</protein>
<sequence length="236" mass="25636">MPSSPVPLDLDPASGLGRQVAKWGAGLGMSLVILFVLAHVQRTEIVPPPAPIADLQTMVLEDPPPPPPEIATREPPPPTVLDLEPIASDNVVKVAVAPLTYEIPLPEATPLLEFNLADFKPDMDSGENNPDHIFQFRDVDQRPVIVHRKKPDVSNDLIRKVPDPRVVVSMVVTRGGSVRNISMVQSSGNKELDRIVADALAEWRFRPAIRNGVAVNCLVIQSIVIKQSRGGSPFSI</sequence>